<keyword evidence="2" id="KW-1185">Reference proteome</keyword>
<evidence type="ECO:0000313" key="2">
    <source>
        <dbReference type="Proteomes" id="UP001165960"/>
    </source>
</evidence>
<name>A0ACC2UUK6_9FUNG</name>
<evidence type="ECO:0000313" key="1">
    <source>
        <dbReference type="EMBL" id="KAJ9090404.1"/>
    </source>
</evidence>
<dbReference type="Proteomes" id="UP001165960">
    <property type="component" value="Unassembled WGS sequence"/>
</dbReference>
<proteinExistence type="predicted"/>
<protein>
    <submittedName>
        <fullName evidence="1">Uncharacterized protein</fullName>
    </submittedName>
</protein>
<sequence length="581" mass="64350">MAVEVEGKKQATLRQLFSKKVFSKKKPNAREDSLRPESMVRAASSPSLNGALPRITRDSFSDFSKLVESRFQQISEERFFNMPSIKAHHHDTSTANPEPIDPIYDLDMSFSGFSAKKDDLSYLPPIDVGQRIRISIPALSPPTKAPSPIAAPADNKPVATPIDVKKSTSLDSMLQSFDIPPTSETAKSDDETNFRYLQRGKDLSKRQMKTKHCPPPLKLSNSSFKTAKKATGHVVQVAKPAVPVLIEPETTAKTEPKGEAKPTMPEPRDETKPSQSESAEKKNNRVSKPPSEKKKSRTSFPRKSRQSIYAKVRHSKQVARIAPIKPKQRESKTKALVVANPDCSDSETPSLSSKPGCPSTDDEEEVKHISQMKHASQWHEEDSTVQRFPLPPKQFSPMVTPQDISTMSIDSTAIHEALHAPPQKDPPVKLTDSPRNASPSEQIDFLLKKHTSTDLAEEGFDMPASVQLRYQAGSNDIKIETHKIDFRHVVGPAKASLRPLKPQFTLRKNASTQDLLTHTASLRERKPNPLSSARSKALPASSPPAKPPSLRLPPFPRLSPNRSEPLHPAPRQHPPTPCEQC</sequence>
<organism evidence="1 2">
    <name type="scientific">Entomophthora muscae</name>
    <dbReference type="NCBI Taxonomy" id="34485"/>
    <lineage>
        <taxon>Eukaryota</taxon>
        <taxon>Fungi</taxon>
        <taxon>Fungi incertae sedis</taxon>
        <taxon>Zoopagomycota</taxon>
        <taxon>Entomophthoromycotina</taxon>
        <taxon>Entomophthoromycetes</taxon>
        <taxon>Entomophthorales</taxon>
        <taxon>Entomophthoraceae</taxon>
        <taxon>Entomophthora</taxon>
    </lineage>
</organism>
<reference evidence="1" key="1">
    <citation type="submission" date="2022-04" db="EMBL/GenBank/DDBJ databases">
        <title>Genome of the entomopathogenic fungus Entomophthora muscae.</title>
        <authorList>
            <person name="Elya C."/>
            <person name="Lovett B.R."/>
            <person name="Lee E."/>
            <person name="Macias A.M."/>
            <person name="Hajek A.E."/>
            <person name="De Bivort B.L."/>
            <person name="Kasson M.T."/>
            <person name="De Fine Licht H.H."/>
            <person name="Stajich J.E."/>
        </authorList>
    </citation>
    <scope>NUCLEOTIDE SEQUENCE</scope>
    <source>
        <strain evidence="1">Berkeley</strain>
    </source>
</reference>
<gene>
    <name evidence="1" type="ORF">DSO57_1002716</name>
</gene>
<dbReference type="EMBL" id="QTSX02000006">
    <property type="protein sequence ID" value="KAJ9090404.1"/>
    <property type="molecule type" value="Genomic_DNA"/>
</dbReference>
<comment type="caution">
    <text evidence="1">The sequence shown here is derived from an EMBL/GenBank/DDBJ whole genome shotgun (WGS) entry which is preliminary data.</text>
</comment>
<accession>A0ACC2UUK6</accession>